<feature type="compositionally biased region" description="Polar residues" evidence="2">
    <location>
        <begin position="170"/>
        <end position="181"/>
    </location>
</feature>
<comment type="caution">
    <text evidence="3">The sequence shown here is derived from an EMBL/GenBank/DDBJ whole genome shotgun (WGS) entry which is preliminary data.</text>
</comment>
<feature type="compositionally biased region" description="Low complexity" evidence="2">
    <location>
        <begin position="187"/>
        <end position="199"/>
    </location>
</feature>
<reference evidence="3 4" key="1">
    <citation type="submission" date="2023-10" db="EMBL/GenBank/DDBJ databases">
        <title>Draft genome sequence of Xylaria bambusicola isolate GMP-LS, the root and basal stem rot pathogen of sugarcane in Indonesia.</title>
        <authorList>
            <person name="Selvaraj P."/>
            <person name="Muralishankar V."/>
            <person name="Muruganantham S."/>
            <person name="Sp S."/>
            <person name="Haryani S."/>
            <person name="Lau K.J.X."/>
            <person name="Naqvi N.I."/>
        </authorList>
    </citation>
    <scope>NUCLEOTIDE SEQUENCE [LARGE SCALE GENOMIC DNA]</scope>
    <source>
        <strain evidence="3">GMP-LS</strain>
    </source>
</reference>
<gene>
    <name evidence="3" type="ORF">RRF57_002826</name>
</gene>
<evidence type="ECO:0000256" key="1">
    <source>
        <dbReference type="SAM" id="Coils"/>
    </source>
</evidence>
<name>A0AAN7Z748_9PEZI</name>
<evidence type="ECO:0000313" key="3">
    <source>
        <dbReference type="EMBL" id="KAK5627111.1"/>
    </source>
</evidence>
<dbReference type="AlphaFoldDB" id="A0AAN7Z748"/>
<proteinExistence type="predicted"/>
<accession>A0AAN7Z748</accession>
<protein>
    <submittedName>
        <fullName evidence="3">Uncharacterized protein</fullName>
    </submittedName>
</protein>
<dbReference type="EMBL" id="JAWHQM010000005">
    <property type="protein sequence ID" value="KAK5627111.1"/>
    <property type="molecule type" value="Genomic_DNA"/>
</dbReference>
<keyword evidence="4" id="KW-1185">Reference proteome</keyword>
<sequence length="391" mass="44285">MATQSMEIEMIDGEVCNMQSKIADSDSQNIKSQSESVEQVKLEDVQVKGVVIPADLRIDDESTETRGISEDDEYEPPNFISETIPGEVDIMDVKRVELNSVQAEAEAKKVESKYLEAKEVMNKKTLPFDPAKIKAAMAAKSKVTKPVKAKPAGSKPIGVRKSINIKPATTIPTENKSTGVKKQTDIKPATTTPTASKSTGLKRSTDIKPTMAIPTASRPTGLKKSTGTKPTKRIKEQSLEDMLADTRQWIVKPNQWMIRNPDTGCWGISARNREGERTELTIAHTVHCECLEVRLMHICKHAERLVKKRQLARRSRDAFVIATKIRLELPQPIAKDIRFPRVRTQKIERWQQEIDDEKEKGTVVEVHNQQLLVEKWKSLKAYKQRRIWKDW</sequence>
<feature type="coiled-coil region" evidence="1">
    <location>
        <begin position="93"/>
        <end position="120"/>
    </location>
</feature>
<organism evidence="3 4">
    <name type="scientific">Xylaria bambusicola</name>
    <dbReference type="NCBI Taxonomy" id="326684"/>
    <lineage>
        <taxon>Eukaryota</taxon>
        <taxon>Fungi</taxon>
        <taxon>Dikarya</taxon>
        <taxon>Ascomycota</taxon>
        <taxon>Pezizomycotina</taxon>
        <taxon>Sordariomycetes</taxon>
        <taxon>Xylariomycetidae</taxon>
        <taxon>Xylariales</taxon>
        <taxon>Xylariaceae</taxon>
        <taxon>Xylaria</taxon>
    </lineage>
</organism>
<keyword evidence="1" id="KW-0175">Coiled coil</keyword>
<evidence type="ECO:0000313" key="4">
    <source>
        <dbReference type="Proteomes" id="UP001305414"/>
    </source>
</evidence>
<evidence type="ECO:0000256" key="2">
    <source>
        <dbReference type="SAM" id="MobiDB-lite"/>
    </source>
</evidence>
<feature type="region of interest" description="Disordered" evidence="2">
    <location>
        <begin position="163"/>
        <end position="237"/>
    </location>
</feature>
<dbReference type="Proteomes" id="UP001305414">
    <property type="component" value="Unassembled WGS sequence"/>
</dbReference>